<dbReference type="Gene3D" id="1.10.10.10">
    <property type="entry name" value="Winged helix-like DNA-binding domain superfamily/Winged helix DNA-binding domain"/>
    <property type="match status" value="1"/>
</dbReference>
<evidence type="ECO:0000259" key="4">
    <source>
        <dbReference type="PROSITE" id="PS50995"/>
    </source>
</evidence>
<comment type="caution">
    <text evidence="5">The sequence shown here is derived from an EMBL/GenBank/DDBJ whole genome shotgun (WGS) entry which is preliminary data.</text>
</comment>
<evidence type="ECO:0000313" key="6">
    <source>
        <dbReference type="Proteomes" id="UP000610760"/>
    </source>
</evidence>
<feature type="domain" description="HTH marR-type" evidence="4">
    <location>
        <begin position="3"/>
        <end position="138"/>
    </location>
</feature>
<dbReference type="PROSITE" id="PS50995">
    <property type="entry name" value="HTH_MARR_2"/>
    <property type="match status" value="1"/>
</dbReference>
<dbReference type="Proteomes" id="UP000610760">
    <property type="component" value="Unassembled WGS sequence"/>
</dbReference>
<proteinExistence type="predicted"/>
<accession>A0A926I219</accession>
<dbReference type="GO" id="GO:0003700">
    <property type="term" value="F:DNA-binding transcription factor activity"/>
    <property type="evidence" value="ECO:0007669"/>
    <property type="project" value="InterPro"/>
</dbReference>
<reference evidence="5" key="1">
    <citation type="submission" date="2020-08" db="EMBL/GenBank/DDBJ databases">
        <title>Genome public.</title>
        <authorList>
            <person name="Liu C."/>
            <person name="Sun Q."/>
        </authorList>
    </citation>
    <scope>NUCLEOTIDE SEQUENCE</scope>
    <source>
        <strain evidence="5">NSJ-33</strain>
    </source>
</reference>
<keyword evidence="2" id="KW-0238">DNA-binding</keyword>
<dbReference type="PRINTS" id="PR00598">
    <property type="entry name" value="HTHMARR"/>
</dbReference>
<evidence type="ECO:0000256" key="3">
    <source>
        <dbReference type="ARBA" id="ARBA00023163"/>
    </source>
</evidence>
<dbReference type="RefSeq" id="WP_249293983.1">
    <property type="nucleotide sequence ID" value="NZ_JACRSV010000001.1"/>
</dbReference>
<keyword evidence="6" id="KW-1185">Reference proteome</keyword>
<keyword evidence="1" id="KW-0805">Transcription regulation</keyword>
<protein>
    <submittedName>
        <fullName evidence="5">Winged helix-turn-helix transcriptional regulator</fullName>
    </submittedName>
</protein>
<dbReference type="Pfam" id="PF12802">
    <property type="entry name" value="MarR_2"/>
    <property type="match status" value="1"/>
</dbReference>
<dbReference type="PANTHER" id="PTHR42756:SF1">
    <property type="entry name" value="TRANSCRIPTIONAL REPRESSOR OF EMRAB OPERON"/>
    <property type="match status" value="1"/>
</dbReference>
<name>A0A926I219_9FIRM</name>
<dbReference type="InterPro" id="IPR036390">
    <property type="entry name" value="WH_DNA-bd_sf"/>
</dbReference>
<sequence length="145" mass="16633">MQNGNIGIELRYLNNLIRRYVDNKLHKKYIDSVTGTNGWIIGYIADHGDVYQKDLETEFGITRSTASKVVSLMVQKGLIEHRSVPQDARLKKLVLTDKALELSKLMNQDHEAVETTLKKGFTEEELSNLHSYIERMKQNILEQTG</sequence>
<gene>
    <name evidence="5" type="ORF">H8710_03300</name>
</gene>
<dbReference type="SMART" id="SM00347">
    <property type="entry name" value="HTH_MARR"/>
    <property type="match status" value="1"/>
</dbReference>
<dbReference type="SUPFAM" id="SSF46785">
    <property type="entry name" value="Winged helix' DNA-binding domain"/>
    <property type="match status" value="1"/>
</dbReference>
<dbReference type="EMBL" id="JACRSV010000001">
    <property type="protein sequence ID" value="MBC8559093.1"/>
    <property type="molecule type" value="Genomic_DNA"/>
</dbReference>
<dbReference type="InterPro" id="IPR000835">
    <property type="entry name" value="HTH_MarR-typ"/>
</dbReference>
<evidence type="ECO:0000256" key="1">
    <source>
        <dbReference type="ARBA" id="ARBA00023015"/>
    </source>
</evidence>
<dbReference type="InterPro" id="IPR036388">
    <property type="entry name" value="WH-like_DNA-bd_sf"/>
</dbReference>
<evidence type="ECO:0000313" key="5">
    <source>
        <dbReference type="EMBL" id="MBC8559093.1"/>
    </source>
</evidence>
<evidence type="ECO:0000256" key="2">
    <source>
        <dbReference type="ARBA" id="ARBA00023125"/>
    </source>
</evidence>
<dbReference type="AlphaFoldDB" id="A0A926I219"/>
<dbReference type="PANTHER" id="PTHR42756">
    <property type="entry name" value="TRANSCRIPTIONAL REGULATOR, MARR"/>
    <property type="match status" value="1"/>
</dbReference>
<keyword evidence="3" id="KW-0804">Transcription</keyword>
<organism evidence="5 6">
    <name type="scientific">Fumia xinanensis</name>
    <dbReference type="NCBI Taxonomy" id="2763659"/>
    <lineage>
        <taxon>Bacteria</taxon>
        <taxon>Bacillati</taxon>
        <taxon>Bacillota</taxon>
        <taxon>Clostridia</taxon>
        <taxon>Eubacteriales</taxon>
        <taxon>Oscillospiraceae</taxon>
        <taxon>Fumia</taxon>
    </lineage>
</organism>
<dbReference type="GO" id="GO:0003677">
    <property type="term" value="F:DNA binding"/>
    <property type="evidence" value="ECO:0007669"/>
    <property type="project" value="UniProtKB-KW"/>
</dbReference>